<evidence type="ECO:0000313" key="1">
    <source>
        <dbReference type="EMBL" id="TMW92863.1"/>
    </source>
</evidence>
<proteinExistence type="predicted"/>
<sequence length="77" mass="9224">MSNTMLLVEVAKTRLQMIRDNGWNVLINNLFTFYIKYNILLSNFAESYVNSKRSSRKLVDYTVLHHYRVEAFYKIID</sequence>
<gene>
    <name evidence="1" type="ORF">EJD97_012474</name>
</gene>
<name>A0A6N2BLN9_SOLCI</name>
<accession>A0A6N2BLN9</accession>
<organism evidence="1">
    <name type="scientific">Solanum chilense</name>
    <name type="common">Tomato</name>
    <name type="synonym">Lycopersicon chilense</name>
    <dbReference type="NCBI Taxonomy" id="4083"/>
    <lineage>
        <taxon>Eukaryota</taxon>
        <taxon>Viridiplantae</taxon>
        <taxon>Streptophyta</taxon>
        <taxon>Embryophyta</taxon>
        <taxon>Tracheophyta</taxon>
        <taxon>Spermatophyta</taxon>
        <taxon>Magnoliopsida</taxon>
        <taxon>eudicotyledons</taxon>
        <taxon>Gunneridae</taxon>
        <taxon>Pentapetalae</taxon>
        <taxon>asterids</taxon>
        <taxon>lamiids</taxon>
        <taxon>Solanales</taxon>
        <taxon>Solanaceae</taxon>
        <taxon>Solanoideae</taxon>
        <taxon>Solaneae</taxon>
        <taxon>Solanum</taxon>
        <taxon>Solanum subgen. Lycopersicon</taxon>
    </lineage>
</organism>
<reference evidence="1" key="1">
    <citation type="submission" date="2019-05" db="EMBL/GenBank/DDBJ databases">
        <title>The de novo reference genome and transcriptome assemblies of the wild tomato species Solanum chilense.</title>
        <authorList>
            <person name="Stam R."/>
            <person name="Nosenko T."/>
            <person name="Hoerger A.C."/>
            <person name="Stephan W."/>
            <person name="Seidel M.A."/>
            <person name="Kuhn J.M.M."/>
            <person name="Haberer G."/>
            <person name="Tellier A."/>
        </authorList>
    </citation>
    <scope>NUCLEOTIDE SEQUENCE</scope>
    <source>
        <tissue evidence="1">Mature leaves</tissue>
    </source>
</reference>
<dbReference type="EMBL" id="RXGB01003183">
    <property type="protein sequence ID" value="TMW92863.1"/>
    <property type="molecule type" value="Genomic_DNA"/>
</dbReference>
<comment type="caution">
    <text evidence="1">The sequence shown here is derived from an EMBL/GenBank/DDBJ whole genome shotgun (WGS) entry which is preliminary data.</text>
</comment>
<dbReference type="AlphaFoldDB" id="A0A6N2BLN9"/>
<protein>
    <submittedName>
        <fullName evidence="1">Uncharacterized protein</fullName>
    </submittedName>
</protein>